<keyword evidence="1" id="KW-1133">Transmembrane helix</keyword>
<dbReference type="CDD" id="cd06257">
    <property type="entry name" value="DnaJ"/>
    <property type="match status" value="1"/>
</dbReference>
<evidence type="ECO:0008006" key="4">
    <source>
        <dbReference type="Google" id="ProtNLM"/>
    </source>
</evidence>
<accession>A0ABU0IN26</accession>
<evidence type="ECO:0000256" key="1">
    <source>
        <dbReference type="SAM" id="Phobius"/>
    </source>
</evidence>
<dbReference type="EMBL" id="JAUSVS010000001">
    <property type="protein sequence ID" value="MDQ0462825.1"/>
    <property type="molecule type" value="Genomic_DNA"/>
</dbReference>
<gene>
    <name evidence="2" type="ORF">QO010_000573</name>
</gene>
<dbReference type="InterPro" id="IPR036869">
    <property type="entry name" value="J_dom_sf"/>
</dbReference>
<protein>
    <recommendedName>
        <fullName evidence="4">Molecular chaperone DnaJ</fullName>
    </recommendedName>
</protein>
<dbReference type="Proteomes" id="UP001228905">
    <property type="component" value="Unassembled WGS sequence"/>
</dbReference>
<reference evidence="2 3" key="1">
    <citation type="submission" date="2023-07" db="EMBL/GenBank/DDBJ databases">
        <title>Genomic Encyclopedia of Type Strains, Phase IV (KMG-IV): sequencing the most valuable type-strain genomes for metagenomic binning, comparative biology and taxonomic classification.</title>
        <authorList>
            <person name="Goeker M."/>
        </authorList>
    </citation>
    <scope>NUCLEOTIDE SEQUENCE [LARGE SCALE GENOMIC DNA]</scope>
    <source>
        <strain evidence="2 3">DSM 18695</strain>
    </source>
</reference>
<keyword evidence="3" id="KW-1185">Reference proteome</keyword>
<dbReference type="InterPro" id="IPR001623">
    <property type="entry name" value="DnaJ_domain"/>
</dbReference>
<dbReference type="Gene3D" id="1.10.287.110">
    <property type="entry name" value="DnaJ domain"/>
    <property type="match status" value="1"/>
</dbReference>
<keyword evidence="1" id="KW-0812">Transmembrane</keyword>
<dbReference type="SUPFAM" id="SSF46565">
    <property type="entry name" value="Chaperone J-domain"/>
    <property type="match status" value="1"/>
</dbReference>
<proteinExistence type="predicted"/>
<evidence type="ECO:0000313" key="3">
    <source>
        <dbReference type="Proteomes" id="UP001228905"/>
    </source>
</evidence>
<dbReference type="RefSeq" id="WP_307345712.1">
    <property type="nucleotide sequence ID" value="NZ_JAUSVS010000001.1"/>
</dbReference>
<name>A0ABU0IN26_9CAUL</name>
<evidence type="ECO:0000313" key="2">
    <source>
        <dbReference type="EMBL" id="MDQ0462825.1"/>
    </source>
</evidence>
<sequence>MYLVLIVAAVFAFLVWLGRRNGKPLLPHRGWRTAAGGFAALGLAGGGFLAVTGRVLPGALLAAAAAAVAFSARRNPVRKPVPEPSSIIEARAILGVGPGATREEIQAAYNRLIRMAHPDVGGTSGLAAQLNAARDALLGG</sequence>
<comment type="caution">
    <text evidence="2">The sequence shown here is derived from an EMBL/GenBank/DDBJ whole genome shotgun (WGS) entry which is preliminary data.</text>
</comment>
<organism evidence="2 3">
    <name type="scientific">Caulobacter ginsengisoli</name>
    <dbReference type="NCBI Taxonomy" id="400775"/>
    <lineage>
        <taxon>Bacteria</taxon>
        <taxon>Pseudomonadati</taxon>
        <taxon>Pseudomonadota</taxon>
        <taxon>Alphaproteobacteria</taxon>
        <taxon>Caulobacterales</taxon>
        <taxon>Caulobacteraceae</taxon>
        <taxon>Caulobacter</taxon>
    </lineage>
</organism>
<feature type="transmembrane region" description="Helical" evidence="1">
    <location>
        <begin position="38"/>
        <end position="70"/>
    </location>
</feature>
<keyword evidence="1" id="KW-0472">Membrane</keyword>